<dbReference type="PROSITE" id="PS50011">
    <property type="entry name" value="PROTEIN_KINASE_DOM"/>
    <property type="match status" value="1"/>
</dbReference>
<reference evidence="5" key="1">
    <citation type="submission" date="2018-08" db="EMBL/GenBank/DDBJ databases">
        <title>Thalassotalea euphylliae genome.</title>
        <authorList>
            <person name="Summers S."/>
            <person name="Rice S.A."/>
            <person name="Freckelton M.L."/>
            <person name="Nedved B.T."/>
            <person name="Hadfield M.G."/>
        </authorList>
    </citation>
    <scope>NUCLEOTIDE SEQUENCE [LARGE SCALE GENOMIC DNA]</scope>
    <source>
        <strain evidence="5">H3</strain>
    </source>
</reference>
<dbReference type="SMART" id="SM00332">
    <property type="entry name" value="PP2Cc"/>
    <property type="match status" value="1"/>
</dbReference>
<dbReference type="GO" id="GO:0004674">
    <property type="term" value="F:protein serine/threonine kinase activity"/>
    <property type="evidence" value="ECO:0007669"/>
    <property type="project" value="TreeGrafter"/>
</dbReference>
<comment type="caution">
    <text evidence="4">The sequence shown here is derived from an EMBL/GenBank/DDBJ whole genome shotgun (WGS) entry which is preliminary data.</text>
</comment>
<keyword evidence="5" id="KW-1185">Reference proteome</keyword>
<dbReference type="CDD" id="cd00143">
    <property type="entry name" value="PP2Cc"/>
    <property type="match status" value="1"/>
</dbReference>
<dbReference type="GO" id="GO:0005524">
    <property type="term" value="F:ATP binding"/>
    <property type="evidence" value="ECO:0007669"/>
    <property type="project" value="InterPro"/>
</dbReference>
<feature type="domain" description="Protein kinase" evidence="2">
    <location>
        <begin position="294"/>
        <end position="555"/>
    </location>
</feature>
<feature type="transmembrane region" description="Helical" evidence="1">
    <location>
        <begin position="577"/>
        <end position="596"/>
    </location>
</feature>
<gene>
    <name evidence="4" type="ORF">DXX94_08170</name>
</gene>
<dbReference type="SMART" id="SM00331">
    <property type="entry name" value="PP2C_SIG"/>
    <property type="match status" value="1"/>
</dbReference>
<evidence type="ECO:0000313" key="4">
    <source>
        <dbReference type="EMBL" id="REL30691.1"/>
    </source>
</evidence>
<evidence type="ECO:0000259" key="3">
    <source>
        <dbReference type="PROSITE" id="PS51746"/>
    </source>
</evidence>
<evidence type="ECO:0000259" key="2">
    <source>
        <dbReference type="PROSITE" id="PS50011"/>
    </source>
</evidence>
<dbReference type="InterPro" id="IPR053235">
    <property type="entry name" value="Ser_Thr_kinase"/>
</dbReference>
<dbReference type="Pfam" id="PF13672">
    <property type="entry name" value="PP2C_2"/>
    <property type="match status" value="1"/>
</dbReference>
<evidence type="ECO:0000256" key="1">
    <source>
        <dbReference type="SAM" id="Phobius"/>
    </source>
</evidence>
<dbReference type="Gene3D" id="1.10.510.10">
    <property type="entry name" value="Transferase(Phosphotransferase) domain 1"/>
    <property type="match status" value="1"/>
</dbReference>
<dbReference type="InterPro" id="IPR000719">
    <property type="entry name" value="Prot_kinase_dom"/>
</dbReference>
<dbReference type="GO" id="GO:0005737">
    <property type="term" value="C:cytoplasm"/>
    <property type="evidence" value="ECO:0007669"/>
    <property type="project" value="TreeGrafter"/>
</dbReference>
<keyword evidence="1" id="KW-0472">Membrane</keyword>
<dbReference type="RefSeq" id="WP_116015087.1">
    <property type="nucleotide sequence ID" value="NZ_QUOT01000001.1"/>
</dbReference>
<dbReference type="PROSITE" id="PS51746">
    <property type="entry name" value="PPM_2"/>
    <property type="match status" value="1"/>
</dbReference>
<dbReference type="InterPro" id="IPR008266">
    <property type="entry name" value="Tyr_kinase_AS"/>
</dbReference>
<dbReference type="Pfam" id="PF00069">
    <property type="entry name" value="Pkinase"/>
    <property type="match status" value="1"/>
</dbReference>
<proteinExistence type="predicted"/>
<protein>
    <submittedName>
        <fullName evidence="4">Bifunctional protein-serine/threonine kinase/phosphatase</fullName>
    </submittedName>
</protein>
<dbReference type="PANTHER" id="PTHR24361">
    <property type="entry name" value="MITOGEN-ACTIVATED KINASE KINASE KINASE"/>
    <property type="match status" value="1"/>
</dbReference>
<keyword evidence="4" id="KW-0808">Transferase</keyword>
<dbReference type="SUPFAM" id="SSF81606">
    <property type="entry name" value="PP2C-like"/>
    <property type="match status" value="1"/>
</dbReference>
<sequence>MNTFEQSSPRLDSHLKVRLENQSNVSLRLAIGEFSDSGSKPINQDFHGAIQSPEPQLSLKGNAVALADGISSSDVSQIASETAVKTFLHDYFCTSDAWSVKTAGLKVLASINGWLHAQNQQREYRLNPDKGLVCTFSGIVFKASTAHIFHIGDSRIYRIRGQALEQLTKAHRGWLSSEQSYLSKALGINHSLALDYQALELAVDDIFLLCTDGIFEYCNTGSILCQLAEHKNDLPQAAKAIGQHALANGSDDNLTVQIVKVEQLPQKLTSMMQAQLDELQLPPLLSPRQEFDGYLIMREIYASSRSHVYLAKDIATGQQCTIKIPSFELRENAEYLERFLMEEWVARRINSAYVMKAQLQQRSRNYLYTVSEYIEGVTLSQWLIDHPTPNLANVREIIEQIAKGLMALHRLEILHQDLRPENIMIDHTGTVKIIDFGGVRVAGIVEAKSARQKDDMQGTALYMAPEYFVGEPVSALSDQFSLAMIAYHMLSNRFAYGTQVAKLDTHAAQRRLVYQSVLDDKRAIPAWVDYALRKALQPTPEKRYEQLSEFIHDLSNPNPQFMRQARAPLIERNPLKFWKGLSFILATSVFGLLIYIEHVTR</sequence>
<dbReference type="Proteomes" id="UP000256899">
    <property type="component" value="Unassembled WGS sequence"/>
</dbReference>
<dbReference type="InterPro" id="IPR011009">
    <property type="entry name" value="Kinase-like_dom_sf"/>
</dbReference>
<name>A0A3E0U167_9GAMM</name>
<evidence type="ECO:0000313" key="5">
    <source>
        <dbReference type="Proteomes" id="UP000256899"/>
    </source>
</evidence>
<dbReference type="EMBL" id="QUOT01000001">
    <property type="protein sequence ID" value="REL30691.1"/>
    <property type="molecule type" value="Genomic_DNA"/>
</dbReference>
<dbReference type="PROSITE" id="PS00109">
    <property type="entry name" value="PROTEIN_KINASE_TYR"/>
    <property type="match status" value="1"/>
</dbReference>
<keyword evidence="1" id="KW-1133">Transmembrane helix</keyword>
<keyword evidence="1" id="KW-0812">Transmembrane</keyword>
<dbReference type="InterPro" id="IPR036457">
    <property type="entry name" value="PPM-type-like_dom_sf"/>
</dbReference>
<keyword evidence="4" id="KW-0418">Kinase</keyword>
<organism evidence="4 5">
    <name type="scientific">Thalassotalea euphylliae</name>
    <dbReference type="NCBI Taxonomy" id="1655234"/>
    <lineage>
        <taxon>Bacteria</taxon>
        <taxon>Pseudomonadati</taxon>
        <taxon>Pseudomonadota</taxon>
        <taxon>Gammaproteobacteria</taxon>
        <taxon>Alteromonadales</taxon>
        <taxon>Colwelliaceae</taxon>
        <taxon>Thalassotalea</taxon>
    </lineage>
</organism>
<feature type="domain" description="PPM-type phosphatase" evidence="3">
    <location>
        <begin position="30"/>
        <end position="261"/>
    </location>
</feature>
<dbReference type="AlphaFoldDB" id="A0A3E0U167"/>
<dbReference type="CDD" id="cd14014">
    <property type="entry name" value="STKc_PknB_like"/>
    <property type="match status" value="1"/>
</dbReference>
<dbReference type="InterPro" id="IPR001932">
    <property type="entry name" value="PPM-type_phosphatase-like_dom"/>
</dbReference>
<dbReference type="Gene3D" id="3.60.40.10">
    <property type="entry name" value="PPM-type phosphatase domain"/>
    <property type="match status" value="1"/>
</dbReference>
<accession>A0A3E0U167</accession>
<dbReference type="SUPFAM" id="SSF56112">
    <property type="entry name" value="Protein kinase-like (PK-like)"/>
    <property type="match status" value="1"/>
</dbReference>